<dbReference type="AlphaFoldDB" id="A0A024TT38"/>
<protein>
    <recommendedName>
        <fullName evidence="2">Cilium assembly protein DZIP1 N-terminal domain-containing protein</fullName>
    </recommendedName>
</protein>
<accession>A0A024TT38</accession>
<dbReference type="OrthoDB" id="75457at2759"/>
<keyword evidence="1" id="KW-0175">Coiled coil</keyword>
<feature type="domain" description="Cilium assembly protein DZIP1 N-terminal" evidence="2">
    <location>
        <begin position="145"/>
        <end position="252"/>
    </location>
</feature>
<dbReference type="VEuPathDB" id="FungiDB:H310_09992"/>
<dbReference type="RefSeq" id="XP_008874449.1">
    <property type="nucleotide sequence ID" value="XM_008876227.1"/>
</dbReference>
<evidence type="ECO:0000259" key="2">
    <source>
        <dbReference type="Pfam" id="PF13815"/>
    </source>
</evidence>
<dbReference type="InterPro" id="IPR032714">
    <property type="entry name" value="DZIP1_N"/>
</dbReference>
<gene>
    <name evidence="3" type="ORF">H310_09992</name>
</gene>
<evidence type="ECO:0000256" key="1">
    <source>
        <dbReference type="SAM" id="Coils"/>
    </source>
</evidence>
<dbReference type="Pfam" id="PF13815">
    <property type="entry name" value="Dzip-like_N"/>
    <property type="match status" value="1"/>
</dbReference>
<organism evidence="3">
    <name type="scientific">Aphanomyces invadans</name>
    <dbReference type="NCBI Taxonomy" id="157072"/>
    <lineage>
        <taxon>Eukaryota</taxon>
        <taxon>Sar</taxon>
        <taxon>Stramenopiles</taxon>
        <taxon>Oomycota</taxon>
        <taxon>Saprolegniomycetes</taxon>
        <taxon>Saprolegniales</taxon>
        <taxon>Verrucalvaceae</taxon>
        <taxon>Aphanomyces</taxon>
    </lineage>
</organism>
<name>A0A024TT38_9STRA</name>
<reference evidence="3" key="1">
    <citation type="submission" date="2013-12" db="EMBL/GenBank/DDBJ databases">
        <title>The Genome Sequence of Aphanomyces invadans NJM9701.</title>
        <authorList>
            <consortium name="The Broad Institute Genomics Platform"/>
            <person name="Russ C."/>
            <person name="Tyler B."/>
            <person name="van West P."/>
            <person name="Dieguez-Uribeondo J."/>
            <person name="Young S.K."/>
            <person name="Zeng Q."/>
            <person name="Gargeya S."/>
            <person name="Fitzgerald M."/>
            <person name="Abouelleil A."/>
            <person name="Alvarado L."/>
            <person name="Chapman S.B."/>
            <person name="Gainer-Dewar J."/>
            <person name="Goldberg J."/>
            <person name="Griggs A."/>
            <person name="Gujja S."/>
            <person name="Hansen M."/>
            <person name="Howarth C."/>
            <person name="Imamovic A."/>
            <person name="Ireland A."/>
            <person name="Larimer J."/>
            <person name="McCowan C."/>
            <person name="Murphy C."/>
            <person name="Pearson M."/>
            <person name="Poon T.W."/>
            <person name="Priest M."/>
            <person name="Roberts A."/>
            <person name="Saif S."/>
            <person name="Shea T."/>
            <person name="Sykes S."/>
            <person name="Wortman J."/>
            <person name="Nusbaum C."/>
            <person name="Birren B."/>
        </authorList>
    </citation>
    <scope>NUCLEOTIDE SEQUENCE [LARGE SCALE GENOMIC DNA]</scope>
    <source>
        <strain evidence="3">NJM9701</strain>
    </source>
</reference>
<dbReference type="GeneID" id="20087042"/>
<proteinExistence type="predicted"/>
<sequence length="279" mass="31313">MSSHIAVAVHDARDLPEPSSLRVALLDETLARHQPLHGPSTTHGDCSSKAMMNSSAFKSHTFQFVWPDMPDTSKPILSVELWDCSKSYDEFVCVAQRPCDCAFPPTWWALPRQKNYRQPELLISVTIEMAPAPSPPTKLPPSLDFTFRVPCDCINWRALNAVNVGAVVHKKQVDVLEGLMDVTLCGDANTEDGNELASAMVLLQFACQYADYCKNQLTRRVMALQDQLNKHTATKEALVRRRRRLDEKNRISLQENHALDDRLASLKAVVHQDKAPLDL</sequence>
<dbReference type="EMBL" id="KI913974">
    <property type="protein sequence ID" value="ETV97203.1"/>
    <property type="molecule type" value="Genomic_DNA"/>
</dbReference>
<evidence type="ECO:0000313" key="3">
    <source>
        <dbReference type="EMBL" id="ETV97203.1"/>
    </source>
</evidence>
<feature type="coiled-coil region" evidence="1">
    <location>
        <begin position="214"/>
        <end position="248"/>
    </location>
</feature>